<organism evidence="1 2">
    <name type="scientific">Anaeromyxobacter dehalogenans (strain 2CP-C)</name>
    <dbReference type="NCBI Taxonomy" id="290397"/>
    <lineage>
        <taxon>Bacteria</taxon>
        <taxon>Pseudomonadati</taxon>
        <taxon>Myxococcota</taxon>
        <taxon>Myxococcia</taxon>
        <taxon>Myxococcales</taxon>
        <taxon>Cystobacterineae</taxon>
        <taxon>Anaeromyxobacteraceae</taxon>
        <taxon>Anaeromyxobacter</taxon>
    </lineage>
</organism>
<sequence>MKLVHLVQGAMAEASVKAASAGEVIGVVDDLTYGPCSLSPIRHALLRRRFWQAEAEGGPGGRWLSQDRTERADTHVFSADELGRRLSVLADDFRVCLWVSGHWREMLFGCWAADALHRIGVAEERVLIGRPRAPKQPVAWIDETDLNEAVERAAPMSPKWKAGALRVWRSYCQSAAAIEQLRSSHPAVLPRLGSALRHYADLLPREGTRSRSRLSRLDEAILGALSSKAWRVYPELFRSLSSPLSRFVNIFGDLPVSRVWHWSQHRRGMFIERAPEGTDETGPGFRLTETGVELLRDGLTRFDDAPPLQVGGHLAYGRTDPWLVVERGASWRMRRAGHSPRSRRRL</sequence>
<dbReference type="HOGENOM" id="CLU_799016_0_0_7"/>
<dbReference type="OrthoDB" id="5504153at2"/>
<gene>
    <name evidence="1" type="ordered locus">Adeh_1413</name>
</gene>
<proteinExistence type="predicted"/>
<evidence type="ECO:0008006" key="3">
    <source>
        <dbReference type="Google" id="ProtNLM"/>
    </source>
</evidence>
<accession>Q2IQV5</accession>
<dbReference type="EMBL" id="CP000251">
    <property type="protein sequence ID" value="ABC81186.1"/>
    <property type="molecule type" value="Genomic_DNA"/>
</dbReference>
<protein>
    <recommendedName>
        <fullName evidence="3">DUF1835 domain-containing protein</fullName>
    </recommendedName>
</protein>
<dbReference type="Proteomes" id="UP000001935">
    <property type="component" value="Chromosome"/>
</dbReference>
<evidence type="ECO:0000313" key="2">
    <source>
        <dbReference type="Proteomes" id="UP000001935"/>
    </source>
</evidence>
<dbReference type="AlphaFoldDB" id="Q2IQV5"/>
<dbReference type="RefSeq" id="WP_011420469.1">
    <property type="nucleotide sequence ID" value="NC_007760.1"/>
</dbReference>
<name>Q2IQV5_ANADE</name>
<dbReference type="eggNOG" id="ENOG5032C5H">
    <property type="taxonomic scope" value="Bacteria"/>
</dbReference>
<dbReference type="KEGG" id="ade:Adeh_1413"/>
<reference evidence="1 2" key="1">
    <citation type="submission" date="2006-01" db="EMBL/GenBank/DDBJ databases">
        <title>Complete sequence of Anaeromyxobacter dehalogenans 2CP-C.</title>
        <authorList>
            <consortium name="US DOE Joint Genome Institute"/>
            <person name="Copeland A."/>
            <person name="Lucas S."/>
            <person name="Lapidus A."/>
            <person name="Barry K."/>
            <person name="Detter J.C."/>
            <person name="Glavina T."/>
            <person name="Hammon N."/>
            <person name="Israni S."/>
            <person name="Pitluck S."/>
            <person name="Brettin T."/>
            <person name="Bruce D."/>
            <person name="Han C."/>
            <person name="Tapia R."/>
            <person name="Gilna P."/>
            <person name="Kiss H."/>
            <person name="Schmutz J."/>
            <person name="Larimer F."/>
            <person name="Land M."/>
            <person name="Kyrpides N."/>
            <person name="Anderson I."/>
            <person name="Sanford R.A."/>
            <person name="Ritalahti K.M."/>
            <person name="Thomas H.S."/>
            <person name="Kirby J.R."/>
            <person name="Zhulin I.B."/>
            <person name="Loeffler F.E."/>
            <person name="Richardson P."/>
        </authorList>
    </citation>
    <scope>NUCLEOTIDE SEQUENCE [LARGE SCALE GENOMIC DNA]</scope>
    <source>
        <strain evidence="1 2">2CP-C</strain>
    </source>
</reference>
<evidence type="ECO:0000313" key="1">
    <source>
        <dbReference type="EMBL" id="ABC81186.1"/>
    </source>
</evidence>